<dbReference type="EMBL" id="CP113787">
    <property type="protein sequence ID" value="WAL44055.1"/>
    <property type="molecule type" value="Genomic_DNA"/>
</dbReference>
<dbReference type="AlphaFoldDB" id="A0AA47IPA2"/>
<reference evidence="2" key="1">
    <citation type="submission" date="2022-11" db="EMBL/GenBank/DDBJ databases">
        <title>Dental biofilm bacteria. Genome sequencing and assembly.</title>
        <authorList>
            <person name="Robertsson C."/>
        </authorList>
    </citation>
    <scope>NUCLEOTIDE SEQUENCE</scope>
    <source>
        <strain evidence="2">CW</strain>
    </source>
</reference>
<dbReference type="Proteomes" id="UP001163127">
    <property type="component" value="Chromosome"/>
</dbReference>
<dbReference type="RefSeq" id="WP_076135340.1">
    <property type="nucleotide sequence ID" value="NZ_CP113787.1"/>
</dbReference>
<sequence length="251" mass="28193">MSSENALLELLGSARHQTYIDAAAGNPQRAAELYEWSNKLAGAWHSHIAYVEVAVRNAIDRQLCTWNASQVRPDGTPYSGDWTRANGTAEEIYTIIGRSISEAHASAANEARRRPASHPRHDTSPTHDDVVAQMTFGLWTRLVLHPPEFSGSSPGRTGVKQRDLWRKCLYLAFPGAPKGDTGRIKTGRQLEGIRRIRNRIAHHDNLLKIDTTARLNGSLTLLKYINPDFPNLVMAHNTLRRLVKEDPRIHW</sequence>
<protein>
    <submittedName>
        <fullName evidence="2">Abi family protein</fullName>
    </submittedName>
</protein>
<accession>A0AA47IPA2</accession>
<name>A0AA47IPA2_ACTNA</name>
<proteinExistence type="predicted"/>
<feature type="region of interest" description="Disordered" evidence="1">
    <location>
        <begin position="104"/>
        <end position="127"/>
    </location>
</feature>
<evidence type="ECO:0000313" key="3">
    <source>
        <dbReference type="Proteomes" id="UP001163127"/>
    </source>
</evidence>
<gene>
    <name evidence="2" type="ORF">OFA60_05810</name>
</gene>
<evidence type="ECO:0000313" key="2">
    <source>
        <dbReference type="EMBL" id="WAL44055.1"/>
    </source>
</evidence>
<evidence type="ECO:0000256" key="1">
    <source>
        <dbReference type="SAM" id="MobiDB-lite"/>
    </source>
</evidence>
<organism evidence="2 3">
    <name type="scientific">Actinomyces naeslundii</name>
    <dbReference type="NCBI Taxonomy" id="1655"/>
    <lineage>
        <taxon>Bacteria</taxon>
        <taxon>Bacillati</taxon>
        <taxon>Actinomycetota</taxon>
        <taxon>Actinomycetes</taxon>
        <taxon>Actinomycetales</taxon>
        <taxon>Actinomycetaceae</taxon>
        <taxon>Actinomyces</taxon>
    </lineage>
</organism>